<dbReference type="InterPro" id="IPR016181">
    <property type="entry name" value="Acyl_CoA_acyltransferase"/>
</dbReference>
<dbReference type="SUPFAM" id="SSF55729">
    <property type="entry name" value="Acyl-CoA N-acyltransferases (Nat)"/>
    <property type="match status" value="1"/>
</dbReference>
<dbReference type="Pfam" id="PF13480">
    <property type="entry name" value="Acetyltransf_6"/>
    <property type="match status" value="1"/>
</dbReference>
<organism evidence="2 3">
    <name type="scientific">Cellvibrio fibrivorans</name>
    <dbReference type="NCBI Taxonomy" id="126350"/>
    <lineage>
        <taxon>Bacteria</taxon>
        <taxon>Pseudomonadati</taxon>
        <taxon>Pseudomonadota</taxon>
        <taxon>Gammaproteobacteria</taxon>
        <taxon>Cellvibrionales</taxon>
        <taxon>Cellvibrionaceae</taxon>
        <taxon>Cellvibrio</taxon>
    </lineage>
</organism>
<evidence type="ECO:0000259" key="1">
    <source>
        <dbReference type="Pfam" id="PF13480"/>
    </source>
</evidence>
<reference evidence="2 3" key="1">
    <citation type="submission" date="2023-07" db="EMBL/GenBank/DDBJ databases">
        <title>Sorghum-associated microbial communities from plants grown in Nebraska, USA.</title>
        <authorList>
            <person name="Schachtman D."/>
        </authorList>
    </citation>
    <scope>NUCLEOTIDE SEQUENCE [LARGE SCALE GENOMIC DNA]</scope>
    <source>
        <strain evidence="2 3">BE190</strain>
    </source>
</reference>
<dbReference type="Proteomes" id="UP001253595">
    <property type="component" value="Unassembled WGS sequence"/>
</dbReference>
<dbReference type="RefSeq" id="WP_310068603.1">
    <property type="nucleotide sequence ID" value="NZ_JAVDVX010000001.1"/>
</dbReference>
<sequence length="274" mass="31450">MSTSVSPSLRSEYFMLVNQQAETFIAAALDHPWSQLFLPDIMSATPEYAALVNAAKAKGLQVLVRDVAKSYAVRLQENSFDNYLKHIGSNTRLKLFNKRKKLYAIGDISQQNLWPDLDGFIRILNEFHLQRWDKPCYQGRNLKQIITFLQRIADVGGKPDLSVIYCNGKPISVVLDLYYRQRIYNIQSGYVEKFQDGISLGTLHLGMQIEKAFTTDAIYYDFMAGNGKNSNYKQSLATHHAHFSSLMLVRNPLLKSLYYMNDFLQRMKAPRESL</sequence>
<accession>A0ABU1UU29</accession>
<dbReference type="InterPro" id="IPR038740">
    <property type="entry name" value="BioF2-like_GNAT_dom"/>
</dbReference>
<proteinExistence type="predicted"/>
<gene>
    <name evidence="2" type="ORF">J2X05_000678</name>
</gene>
<keyword evidence="3" id="KW-1185">Reference proteome</keyword>
<evidence type="ECO:0000313" key="2">
    <source>
        <dbReference type="EMBL" id="MDR7088675.1"/>
    </source>
</evidence>
<comment type="caution">
    <text evidence="2">The sequence shown here is derived from an EMBL/GenBank/DDBJ whole genome shotgun (WGS) entry which is preliminary data.</text>
</comment>
<dbReference type="EMBL" id="JAVDVX010000001">
    <property type="protein sequence ID" value="MDR7088675.1"/>
    <property type="molecule type" value="Genomic_DNA"/>
</dbReference>
<protein>
    <recommendedName>
        <fullName evidence="1">BioF2-like acetyltransferase domain-containing protein</fullName>
    </recommendedName>
</protein>
<dbReference type="Gene3D" id="3.40.630.30">
    <property type="match status" value="1"/>
</dbReference>
<evidence type="ECO:0000313" key="3">
    <source>
        <dbReference type="Proteomes" id="UP001253595"/>
    </source>
</evidence>
<feature type="domain" description="BioF2-like acetyltransferase" evidence="1">
    <location>
        <begin position="92"/>
        <end position="233"/>
    </location>
</feature>
<name>A0ABU1UU29_9GAMM</name>